<keyword evidence="7" id="KW-0472">Membrane</keyword>
<dbReference type="PANTHER" id="PTHR11693">
    <property type="entry name" value="ATP SYNTHASE GAMMA CHAIN"/>
    <property type="match status" value="1"/>
</dbReference>
<evidence type="ECO:0000256" key="4">
    <source>
        <dbReference type="ARBA" id="ARBA00022448"/>
    </source>
</evidence>
<evidence type="ECO:0000256" key="8">
    <source>
        <dbReference type="ARBA" id="ARBA00023196"/>
    </source>
</evidence>
<evidence type="ECO:0000313" key="10">
    <source>
        <dbReference type="EMBL" id="QJC27599.1"/>
    </source>
</evidence>
<dbReference type="PRINTS" id="PR00126">
    <property type="entry name" value="ATPASEGAMMA"/>
</dbReference>
<keyword evidence="6" id="KW-0406">Ion transport</keyword>
<comment type="similarity">
    <text evidence="3">Belongs to the ATPase gamma chain family.</text>
</comment>
<keyword evidence="5" id="KW-0375">Hydrogen ion transport</keyword>
<evidence type="ECO:0000256" key="7">
    <source>
        <dbReference type="ARBA" id="ARBA00023136"/>
    </source>
</evidence>
<organism evidence="10 11">
    <name type="scientific">Anaplasma platys</name>
    <dbReference type="NCBI Taxonomy" id="949"/>
    <lineage>
        <taxon>Bacteria</taxon>
        <taxon>Pseudomonadati</taxon>
        <taxon>Pseudomonadota</taxon>
        <taxon>Alphaproteobacteria</taxon>
        <taxon>Rickettsiales</taxon>
        <taxon>Anaplasmataceae</taxon>
        <taxon>Anaplasma</taxon>
    </lineage>
</organism>
<reference evidence="10 11" key="1">
    <citation type="journal article" date="2020" name="Pathogens">
        <title>First Whole Genome Sequence of Anaplasma platys, an Obligate Intracellular Rickettsial Pathogen of Dogs.</title>
        <authorList>
            <person name="Llanes A."/>
            <person name="Rajeev S."/>
        </authorList>
    </citation>
    <scope>NUCLEOTIDE SEQUENCE [LARGE SCALE GENOMIC DNA]</scope>
    <source>
        <strain evidence="10 11">S3</strain>
    </source>
</reference>
<keyword evidence="9" id="KW-0066">ATP synthesis</keyword>
<accession>A0A858PYE5</accession>
<dbReference type="GO" id="GO:0045259">
    <property type="term" value="C:proton-transporting ATP synthase complex"/>
    <property type="evidence" value="ECO:0007669"/>
    <property type="project" value="UniProtKB-KW"/>
</dbReference>
<dbReference type="AlphaFoldDB" id="A0A858PYE5"/>
<dbReference type="KEGG" id="aplt:ANPL_02680"/>
<proteinExistence type="inferred from homology"/>
<keyword evidence="8" id="KW-0139">CF(1)</keyword>
<comment type="function">
    <text evidence="1">Produces ATP from ADP in the presence of a proton gradient across the membrane. The gamma chain is believed to be important in regulating ATPase activity and the flow of protons through the CF(0) complex.</text>
</comment>
<evidence type="ECO:0000256" key="6">
    <source>
        <dbReference type="ARBA" id="ARBA00023065"/>
    </source>
</evidence>
<name>A0A858PYE5_9RICK</name>
<dbReference type="Gene3D" id="1.10.287.80">
    <property type="entry name" value="ATP synthase, gamma subunit, helix hairpin domain"/>
    <property type="match status" value="1"/>
</dbReference>
<dbReference type="Gene3D" id="3.40.1380.10">
    <property type="match status" value="1"/>
</dbReference>
<evidence type="ECO:0000256" key="1">
    <source>
        <dbReference type="ARBA" id="ARBA00003456"/>
    </source>
</evidence>
<dbReference type="InterPro" id="IPR035968">
    <property type="entry name" value="ATP_synth_F1_ATPase_gsu"/>
</dbReference>
<dbReference type="InterPro" id="IPR000131">
    <property type="entry name" value="ATP_synth_F1_gsu"/>
</dbReference>
<dbReference type="CDD" id="cd12151">
    <property type="entry name" value="F1-ATPase_gamma"/>
    <property type="match status" value="1"/>
</dbReference>
<evidence type="ECO:0000256" key="2">
    <source>
        <dbReference type="ARBA" id="ARBA00004170"/>
    </source>
</evidence>
<keyword evidence="11" id="KW-1185">Reference proteome</keyword>
<evidence type="ECO:0000313" key="11">
    <source>
        <dbReference type="Proteomes" id="UP000500930"/>
    </source>
</evidence>
<dbReference type="SUPFAM" id="SSF52943">
    <property type="entry name" value="ATP synthase (F1-ATPase), gamma subunit"/>
    <property type="match status" value="1"/>
</dbReference>
<dbReference type="Proteomes" id="UP000500930">
    <property type="component" value="Chromosome"/>
</dbReference>
<keyword evidence="4" id="KW-0813">Transport</keyword>
<dbReference type="PANTHER" id="PTHR11693:SF22">
    <property type="entry name" value="ATP SYNTHASE SUBUNIT GAMMA, MITOCHONDRIAL"/>
    <property type="match status" value="1"/>
</dbReference>
<sequence>MRDCCFRNVCYFLGLVHVLKAHILKLLGFGIVMASQKALSLRIRSVKSIQKTTRVMQMISASKFRVARNNLASAREYCAKLGGEACNSTRGKIVLENAKGRLIVVFSSDRGLCGGYNYSIAKYLREHMGSLSEKDVSFLFVGKKAYDSVRSTVESYGKVLAVVPQPKGMSFLSFKGFLYSLGIDFWSFSKVSVLYSKFNTINDHEQIVEDILSISNPDDLEYSAEGDEKDGIGDELCSYDPSLSEIQKMLWMQDFMGRFYLALCNSVTCEHCCRMISMESANTNTQSMLERLVLDYNRSRQASITTDLIEVVSGCEALG</sequence>
<dbReference type="Pfam" id="PF00231">
    <property type="entry name" value="ATP-synt"/>
    <property type="match status" value="1"/>
</dbReference>
<evidence type="ECO:0000256" key="9">
    <source>
        <dbReference type="ARBA" id="ARBA00023310"/>
    </source>
</evidence>
<gene>
    <name evidence="10" type="primary">atpG</name>
    <name evidence="10" type="ORF">ANPL_02680</name>
</gene>
<comment type="subcellular location">
    <subcellularLocation>
        <location evidence="2">Membrane</location>
        <topology evidence="2">Peripheral membrane protein</topology>
    </subcellularLocation>
</comment>
<evidence type="ECO:0000256" key="3">
    <source>
        <dbReference type="ARBA" id="ARBA00007681"/>
    </source>
</evidence>
<dbReference type="EMBL" id="CP046391">
    <property type="protein sequence ID" value="QJC27599.1"/>
    <property type="molecule type" value="Genomic_DNA"/>
</dbReference>
<evidence type="ECO:0000256" key="5">
    <source>
        <dbReference type="ARBA" id="ARBA00022781"/>
    </source>
</evidence>
<protein>
    <submittedName>
        <fullName evidence="10">ATP synthase gamma chain</fullName>
    </submittedName>
</protein>
<dbReference type="GO" id="GO:0046933">
    <property type="term" value="F:proton-transporting ATP synthase activity, rotational mechanism"/>
    <property type="evidence" value="ECO:0007669"/>
    <property type="project" value="InterPro"/>
</dbReference>